<evidence type="ECO:0000313" key="4">
    <source>
        <dbReference type="RefSeq" id="XP_015267044.1"/>
    </source>
</evidence>
<sequence length="177" mass="19665">MAKRGAEAVAFHAPWETLAPPRPPKRGRSEPGLRELRCGKTPWSGGGCKKRKRAEEDEETSAKWPSGALKRSRPQEEQVPGASASGWEGTRTRRKEPPGPLPEADEEAGSGETPAHPWNPKTSMAEEHQDDVWHYNSFQYWRPPLPAIDLSDILDLEKENMVKTRNSSGAGLSEMET</sequence>
<evidence type="ECO:0000313" key="3">
    <source>
        <dbReference type="Proteomes" id="UP000694871"/>
    </source>
</evidence>
<dbReference type="RefSeq" id="XP_015267044.1">
    <property type="nucleotide sequence ID" value="XM_015411558.1"/>
</dbReference>
<evidence type="ECO:0000256" key="1">
    <source>
        <dbReference type="SAM" id="MobiDB-lite"/>
    </source>
</evidence>
<organism evidence="3 4">
    <name type="scientific">Gekko japonicus</name>
    <name type="common">Schlegel's Japanese gecko</name>
    <dbReference type="NCBI Taxonomy" id="146911"/>
    <lineage>
        <taxon>Eukaryota</taxon>
        <taxon>Metazoa</taxon>
        <taxon>Chordata</taxon>
        <taxon>Craniata</taxon>
        <taxon>Vertebrata</taxon>
        <taxon>Euteleostomi</taxon>
        <taxon>Lepidosauria</taxon>
        <taxon>Squamata</taxon>
        <taxon>Bifurcata</taxon>
        <taxon>Gekkota</taxon>
        <taxon>Gekkonidae</taxon>
        <taxon>Gekkoninae</taxon>
        <taxon>Gekko</taxon>
    </lineage>
</organism>
<keyword evidence="3" id="KW-1185">Reference proteome</keyword>
<dbReference type="InterPro" id="IPR033461">
    <property type="entry name" value="WRNPLPNID"/>
</dbReference>
<dbReference type="GeneID" id="107110752"/>
<accession>A0ABM1K007</accession>
<evidence type="ECO:0000259" key="2">
    <source>
        <dbReference type="Pfam" id="PF15017"/>
    </source>
</evidence>
<dbReference type="PANTHER" id="PTHR16003">
    <property type="entry name" value="C9ORF40 ISOFORM 1"/>
    <property type="match status" value="1"/>
</dbReference>
<feature type="region of interest" description="Disordered" evidence="1">
    <location>
        <begin position="1"/>
        <end position="125"/>
    </location>
</feature>
<proteinExistence type="predicted"/>
<dbReference type="Pfam" id="PF15017">
    <property type="entry name" value="WRNPLPNID"/>
    <property type="match status" value="1"/>
</dbReference>
<reference evidence="4" key="1">
    <citation type="submission" date="2025-08" db="UniProtKB">
        <authorList>
            <consortium name="RefSeq"/>
        </authorList>
    </citation>
    <scope>IDENTIFICATION</scope>
</reference>
<gene>
    <name evidence="4" type="primary">LOC107110752</name>
</gene>
<dbReference type="PANTHER" id="PTHR16003:SF3">
    <property type="entry name" value="CHROMOSOME 9 C9ORF40 HOMOLOG"/>
    <property type="match status" value="1"/>
</dbReference>
<protein>
    <submittedName>
        <fullName evidence="4">Uncharacterized protein C9orf40 homolog</fullName>
    </submittedName>
</protein>
<feature type="compositionally biased region" description="Basic and acidic residues" evidence="1">
    <location>
        <begin position="27"/>
        <end position="38"/>
    </location>
</feature>
<name>A0ABM1K007_GEKJA</name>
<feature type="domain" description="Putative WW-binding" evidence="2">
    <location>
        <begin position="134"/>
        <end position="169"/>
    </location>
</feature>
<dbReference type="InterPro" id="IPR042349">
    <property type="entry name" value="C9orf40-like"/>
</dbReference>
<dbReference type="Proteomes" id="UP000694871">
    <property type="component" value="Unplaced"/>
</dbReference>